<dbReference type="Pfam" id="PF00126">
    <property type="entry name" value="HTH_1"/>
    <property type="match status" value="1"/>
</dbReference>
<dbReference type="RefSeq" id="WP_092888937.1">
    <property type="nucleotide sequence ID" value="NZ_CP061502.1"/>
</dbReference>
<evidence type="ECO:0000259" key="5">
    <source>
        <dbReference type="PROSITE" id="PS50931"/>
    </source>
</evidence>
<accession>A0A1H2Z5V2</accession>
<keyword evidence="3 6" id="KW-0238">DNA-binding</keyword>
<dbReference type="EMBL" id="FNOM01000005">
    <property type="protein sequence ID" value="SDX12736.1"/>
    <property type="molecule type" value="Genomic_DNA"/>
</dbReference>
<evidence type="ECO:0000256" key="3">
    <source>
        <dbReference type="ARBA" id="ARBA00023125"/>
    </source>
</evidence>
<keyword evidence="4" id="KW-0804">Transcription</keyword>
<evidence type="ECO:0000313" key="7">
    <source>
        <dbReference type="Proteomes" id="UP000198539"/>
    </source>
</evidence>
<dbReference type="SUPFAM" id="SSF46785">
    <property type="entry name" value="Winged helix' DNA-binding domain"/>
    <property type="match status" value="1"/>
</dbReference>
<dbReference type="Proteomes" id="UP000198539">
    <property type="component" value="Unassembled WGS sequence"/>
</dbReference>
<dbReference type="OrthoDB" id="9791253at2"/>
<dbReference type="InterPro" id="IPR036390">
    <property type="entry name" value="WH_DNA-bd_sf"/>
</dbReference>
<dbReference type="PROSITE" id="PS50931">
    <property type="entry name" value="HTH_LYSR"/>
    <property type="match status" value="1"/>
</dbReference>
<organism evidence="6 7">
    <name type="scientific">Roseicitreum antarcticum</name>
    <dbReference type="NCBI Taxonomy" id="564137"/>
    <lineage>
        <taxon>Bacteria</taxon>
        <taxon>Pseudomonadati</taxon>
        <taxon>Pseudomonadota</taxon>
        <taxon>Alphaproteobacteria</taxon>
        <taxon>Rhodobacterales</taxon>
        <taxon>Paracoccaceae</taxon>
        <taxon>Roseicitreum</taxon>
    </lineage>
</organism>
<dbReference type="PRINTS" id="PR00039">
    <property type="entry name" value="HTHLYSR"/>
</dbReference>
<dbReference type="InterPro" id="IPR005119">
    <property type="entry name" value="LysR_subst-bd"/>
</dbReference>
<proteinExistence type="inferred from homology"/>
<dbReference type="GO" id="GO:0000976">
    <property type="term" value="F:transcription cis-regulatory region binding"/>
    <property type="evidence" value="ECO:0007669"/>
    <property type="project" value="TreeGrafter"/>
</dbReference>
<dbReference type="Gene3D" id="3.40.190.10">
    <property type="entry name" value="Periplasmic binding protein-like II"/>
    <property type="match status" value="2"/>
</dbReference>
<dbReference type="SUPFAM" id="SSF53850">
    <property type="entry name" value="Periplasmic binding protein-like II"/>
    <property type="match status" value="1"/>
</dbReference>
<reference evidence="6 7" key="1">
    <citation type="submission" date="2016-10" db="EMBL/GenBank/DDBJ databases">
        <authorList>
            <person name="de Groot N.N."/>
        </authorList>
    </citation>
    <scope>NUCLEOTIDE SEQUENCE [LARGE SCALE GENOMIC DNA]</scope>
    <source>
        <strain evidence="6 7">CGMCC 1.8894</strain>
    </source>
</reference>
<dbReference type="CDD" id="cd05466">
    <property type="entry name" value="PBP2_LTTR_substrate"/>
    <property type="match status" value="1"/>
</dbReference>
<dbReference type="Pfam" id="PF03466">
    <property type="entry name" value="LysR_substrate"/>
    <property type="match status" value="1"/>
</dbReference>
<dbReference type="STRING" id="564137.SAMN04488238_105256"/>
<comment type="similarity">
    <text evidence="1">Belongs to the LysR transcriptional regulatory family.</text>
</comment>
<dbReference type="GO" id="GO:0003700">
    <property type="term" value="F:DNA-binding transcription factor activity"/>
    <property type="evidence" value="ECO:0007669"/>
    <property type="project" value="InterPro"/>
</dbReference>
<protein>
    <submittedName>
        <fullName evidence="6">DNA-binding transcriptional regulator, LysR family</fullName>
    </submittedName>
</protein>
<evidence type="ECO:0000256" key="2">
    <source>
        <dbReference type="ARBA" id="ARBA00023015"/>
    </source>
</evidence>
<evidence type="ECO:0000256" key="4">
    <source>
        <dbReference type="ARBA" id="ARBA00023163"/>
    </source>
</evidence>
<dbReference type="InterPro" id="IPR036388">
    <property type="entry name" value="WH-like_DNA-bd_sf"/>
</dbReference>
<keyword evidence="2" id="KW-0805">Transcription regulation</keyword>
<evidence type="ECO:0000313" key="6">
    <source>
        <dbReference type="EMBL" id="SDX12736.1"/>
    </source>
</evidence>
<name>A0A1H2Z5V2_9RHOB</name>
<feature type="domain" description="HTH lysR-type" evidence="5">
    <location>
        <begin position="1"/>
        <end position="57"/>
    </location>
</feature>
<sequence length="304" mass="34305">MQIHSLETFFWVYRLSSFRRAAERLNISQPTVSSRIRGLEDELGVTLLHRDRNLTLTEQGRELLDYAQKILRLTDDLSFRQGAVPVETRLRIGANGAVAATWLMALAARLEATQPDLRLEIEVNQSANLLHHLLTDQLELAFLSEEATDSRLRLERLGTYPMVWVARPGLYPAVISDAQLGAYPIISYGWQSPVHDHTYAPAFGQVRNRRFLYTDDLFMMIRLAVDGAGLALLPKTAIAAELSAHKLAVIRVETHPMDLPILVARSRMKRNALADQALDIAKDLMRHATSYPESGSRRVSDKDR</sequence>
<dbReference type="PANTHER" id="PTHR30126">
    <property type="entry name" value="HTH-TYPE TRANSCRIPTIONAL REGULATOR"/>
    <property type="match status" value="1"/>
</dbReference>
<dbReference type="FunFam" id="1.10.10.10:FF:000001">
    <property type="entry name" value="LysR family transcriptional regulator"/>
    <property type="match status" value="1"/>
</dbReference>
<gene>
    <name evidence="6" type="ORF">SAMN04488238_105256</name>
</gene>
<dbReference type="PANTHER" id="PTHR30126:SF77">
    <property type="entry name" value="TRANSCRIPTIONAL REGULATORY PROTEIN"/>
    <property type="match status" value="1"/>
</dbReference>
<keyword evidence="7" id="KW-1185">Reference proteome</keyword>
<dbReference type="Gene3D" id="1.10.10.10">
    <property type="entry name" value="Winged helix-like DNA-binding domain superfamily/Winged helix DNA-binding domain"/>
    <property type="match status" value="1"/>
</dbReference>
<dbReference type="InterPro" id="IPR000847">
    <property type="entry name" value="LysR_HTH_N"/>
</dbReference>
<evidence type="ECO:0000256" key="1">
    <source>
        <dbReference type="ARBA" id="ARBA00009437"/>
    </source>
</evidence>
<dbReference type="AlphaFoldDB" id="A0A1H2Z5V2"/>